<dbReference type="InterPro" id="IPR018253">
    <property type="entry name" value="DnaJ_domain_CS"/>
</dbReference>
<feature type="region of interest" description="Disordered" evidence="1">
    <location>
        <begin position="150"/>
        <end position="169"/>
    </location>
</feature>
<dbReference type="SMART" id="SM00271">
    <property type="entry name" value="DnaJ"/>
    <property type="match status" value="1"/>
</dbReference>
<dbReference type="PROSITE" id="PS50076">
    <property type="entry name" value="DNAJ_2"/>
    <property type="match status" value="1"/>
</dbReference>
<sequence>MECNKDEATRAKEIAEKKFVGRDVMGAKKFASKAHNLFPGLEGLPQMLATLDVHVAAENKINGEVDWYGILGVEPRADDEAVRKQYRKLALMLHPDKNKSIGADGAFKLLSEAWSLLSDKARRLAYDQRRKASTSQPLPEPMAFTISQKVQHPVQSPPRVLHGGLALSS</sequence>
<dbReference type="EMBL" id="JBEDUW010000004">
    <property type="protein sequence ID" value="KAK9934352.1"/>
    <property type="molecule type" value="Genomic_DNA"/>
</dbReference>
<reference evidence="3 4" key="1">
    <citation type="journal article" date="2023" name="G3 (Bethesda)">
        <title>A chromosome-length genome assembly and annotation of blackberry (Rubus argutus, cv. 'Hillquist').</title>
        <authorList>
            <person name="Bruna T."/>
            <person name="Aryal R."/>
            <person name="Dudchenko O."/>
            <person name="Sargent D.J."/>
            <person name="Mead D."/>
            <person name="Buti M."/>
            <person name="Cavallini A."/>
            <person name="Hytonen T."/>
            <person name="Andres J."/>
            <person name="Pham M."/>
            <person name="Weisz D."/>
            <person name="Mascagni F."/>
            <person name="Usai G."/>
            <person name="Natali L."/>
            <person name="Bassil N."/>
            <person name="Fernandez G.E."/>
            <person name="Lomsadze A."/>
            <person name="Armour M."/>
            <person name="Olukolu B."/>
            <person name="Poorten T."/>
            <person name="Britton C."/>
            <person name="Davik J."/>
            <person name="Ashrafi H."/>
            <person name="Aiden E.L."/>
            <person name="Borodovsky M."/>
            <person name="Worthington M."/>
        </authorList>
    </citation>
    <scope>NUCLEOTIDE SEQUENCE [LARGE SCALE GENOMIC DNA]</scope>
    <source>
        <strain evidence="3">PI 553951</strain>
    </source>
</reference>
<dbReference type="AlphaFoldDB" id="A0AAW1XF42"/>
<dbReference type="PRINTS" id="PR00625">
    <property type="entry name" value="JDOMAIN"/>
</dbReference>
<dbReference type="CDD" id="cd06257">
    <property type="entry name" value="DnaJ"/>
    <property type="match status" value="1"/>
</dbReference>
<keyword evidence="4" id="KW-1185">Reference proteome</keyword>
<dbReference type="PANTHER" id="PTHR44137:SF58">
    <property type="entry name" value="J DOMAIN-CONTAINING PROTEIN"/>
    <property type="match status" value="1"/>
</dbReference>
<protein>
    <recommendedName>
        <fullName evidence="2">J domain-containing protein</fullName>
    </recommendedName>
</protein>
<feature type="domain" description="J" evidence="2">
    <location>
        <begin position="66"/>
        <end position="130"/>
    </location>
</feature>
<dbReference type="SUPFAM" id="SSF46565">
    <property type="entry name" value="Chaperone J-domain"/>
    <property type="match status" value="1"/>
</dbReference>
<dbReference type="Proteomes" id="UP001457282">
    <property type="component" value="Unassembled WGS sequence"/>
</dbReference>
<evidence type="ECO:0000313" key="4">
    <source>
        <dbReference type="Proteomes" id="UP001457282"/>
    </source>
</evidence>
<dbReference type="Gene3D" id="1.10.287.110">
    <property type="entry name" value="DnaJ domain"/>
    <property type="match status" value="1"/>
</dbReference>
<evidence type="ECO:0000256" key="1">
    <source>
        <dbReference type="SAM" id="MobiDB-lite"/>
    </source>
</evidence>
<dbReference type="Pfam" id="PF00226">
    <property type="entry name" value="DnaJ"/>
    <property type="match status" value="1"/>
</dbReference>
<dbReference type="PANTHER" id="PTHR44137">
    <property type="entry name" value="BNAC03G44070D PROTEIN"/>
    <property type="match status" value="1"/>
</dbReference>
<dbReference type="InterPro" id="IPR001623">
    <property type="entry name" value="DnaJ_domain"/>
</dbReference>
<dbReference type="InterPro" id="IPR036869">
    <property type="entry name" value="J_dom_sf"/>
</dbReference>
<gene>
    <name evidence="3" type="ORF">M0R45_021499</name>
</gene>
<comment type="caution">
    <text evidence="3">The sequence shown here is derived from an EMBL/GenBank/DDBJ whole genome shotgun (WGS) entry which is preliminary data.</text>
</comment>
<evidence type="ECO:0000313" key="3">
    <source>
        <dbReference type="EMBL" id="KAK9934352.1"/>
    </source>
</evidence>
<name>A0AAW1XF42_RUBAR</name>
<organism evidence="3 4">
    <name type="scientific">Rubus argutus</name>
    <name type="common">Southern blackberry</name>
    <dbReference type="NCBI Taxonomy" id="59490"/>
    <lineage>
        <taxon>Eukaryota</taxon>
        <taxon>Viridiplantae</taxon>
        <taxon>Streptophyta</taxon>
        <taxon>Embryophyta</taxon>
        <taxon>Tracheophyta</taxon>
        <taxon>Spermatophyta</taxon>
        <taxon>Magnoliopsida</taxon>
        <taxon>eudicotyledons</taxon>
        <taxon>Gunneridae</taxon>
        <taxon>Pentapetalae</taxon>
        <taxon>rosids</taxon>
        <taxon>fabids</taxon>
        <taxon>Rosales</taxon>
        <taxon>Rosaceae</taxon>
        <taxon>Rosoideae</taxon>
        <taxon>Rosoideae incertae sedis</taxon>
        <taxon>Rubus</taxon>
    </lineage>
</organism>
<evidence type="ECO:0000259" key="2">
    <source>
        <dbReference type="PROSITE" id="PS50076"/>
    </source>
</evidence>
<accession>A0AAW1XF42</accession>
<dbReference type="PROSITE" id="PS00636">
    <property type="entry name" value="DNAJ_1"/>
    <property type="match status" value="1"/>
</dbReference>
<proteinExistence type="predicted"/>